<dbReference type="GO" id="GO:0003677">
    <property type="term" value="F:DNA binding"/>
    <property type="evidence" value="ECO:0007669"/>
    <property type="project" value="TreeGrafter"/>
</dbReference>
<dbReference type="GO" id="GO:0005634">
    <property type="term" value="C:nucleus"/>
    <property type="evidence" value="ECO:0007669"/>
    <property type="project" value="TreeGrafter"/>
</dbReference>
<gene>
    <name evidence="3" type="ORF">EGW08_002622</name>
</gene>
<dbReference type="PANTHER" id="PTHR11371">
    <property type="entry name" value="DEOXYRIBONUCLEASE"/>
    <property type="match status" value="1"/>
</dbReference>
<feature type="non-terminal residue" evidence="3">
    <location>
        <position position="1"/>
    </location>
</feature>
<keyword evidence="2" id="KW-0378">Hydrolase</keyword>
<dbReference type="AlphaFoldDB" id="A0A433U737"/>
<dbReference type="STRING" id="188477.A0A433U737"/>
<dbReference type="InterPro" id="IPR036691">
    <property type="entry name" value="Endo/exonu/phosph_ase_sf"/>
</dbReference>
<reference evidence="3 4" key="1">
    <citation type="submission" date="2019-01" db="EMBL/GenBank/DDBJ databases">
        <title>A draft genome assembly of the solar-powered sea slug Elysia chlorotica.</title>
        <authorList>
            <person name="Cai H."/>
            <person name="Li Q."/>
            <person name="Fang X."/>
            <person name="Li J."/>
            <person name="Curtis N.E."/>
            <person name="Altenburger A."/>
            <person name="Shibata T."/>
            <person name="Feng M."/>
            <person name="Maeda T."/>
            <person name="Schwartz J.A."/>
            <person name="Shigenobu S."/>
            <person name="Lundholm N."/>
            <person name="Nishiyama T."/>
            <person name="Yang H."/>
            <person name="Hasebe M."/>
            <person name="Li S."/>
            <person name="Pierce S.K."/>
            <person name="Wang J."/>
        </authorList>
    </citation>
    <scope>NUCLEOTIDE SEQUENCE [LARGE SCALE GENOMIC DNA]</scope>
    <source>
        <strain evidence="3">EC2010</strain>
        <tissue evidence="3">Whole organism of an adult</tissue>
    </source>
</reference>
<dbReference type="InterPro" id="IPR016202">
    <property type="entry name" value="DNase_I"/>
</dbReference>
<name>A0A433U737_ELYCH</name>
<keyword evidence="1" id="KW-0540">Nuclease</keyword>
<dbReference type="PRINTS" id="PR00130">
    <property type="entry name" value="DNASEI"/>
</dbReference>
<dbReference type="SUPFAM" id="SSF56219">
    <property type="entry name" value="DNase I-like"/>
    <property type="match status" value="1"/>
</dbReference>
<evidence type="ECO:0000313" key="4">
    <source>
        <dbReference type="Proteomes" id="UP000271974"/>
    </source>
</evidence>
<dbReference type="GO" id="GO:0004530">
    <property type="term" value="F:deoxyribonuclease I activity"/>
    <property type="evidence" value="ECO:0007669"/>
    <property type="project" value="TreeGrafter"/>
</dbReference>
<sequence length="182" mass="20273">QYVYWYRPDTVRFVGARLYTDTPDDFDRDPYLAQFQYWSQAAGQEVKVTFVGAHLRPDDVVQEMEALTKAISSAQRVFPDSEGVLAMGDFNADCNYMSAAERGAATLLNSPGQYTSYLGDAADTTVTQTTHCAYDRLVYTAQGQSKVKVSNVKVFDFEKGLGLSHEAAYGVSDHYPVEFTLD</sequence>
<dbReference type="PANTHER" id="PTHR11371:SF31">
    <property type="entry name" value="EXTRACELLULAR NUCLEASE"/>
    <property type="match status" value="1"/>
</dbReference>
<keyword evidence="4" id="KW-1185">Reference proteome</keyword>
<dbReference type="GO" id="GO:0006308">
    <property type="term" value="P:DNA catabolic process"/>
    <property type="evidence" value="ECO:0007669"/>
    <property type="project" value="InterPro"/>
</dbReference>
<organism evidence="3 4">
    <name type="scientific">Elysia chlorotica</name>
    <name type="common">Eastern emerald elysia</name>
    <name type="synonym">Sea slug</name>
    <dbReference type="NCBI Taxonomy" id="188477"/>
    <lineage>
        <taxon>Eukaryota</taxon>
        <taxon>Metazoa</taxon>
        <taxon>Spiralia</taxon>
        <taxon>Lophotrochozoa</taxon>
        <taxon>Mollusca</taxon>
        <taxon>Gastropoda</taxon>
        <taxon>Heterobranchia</taxon>
        <taxon>Euthyneura</taxon>
        <taxon>Panpulmonata</taxon>
        <taxon>Sacoglossa</taxon>
        <taxon>Placobranchoidea</taxon>
        <taxon>Plakobranchidae</taxon>
        <taxon>Elysia</taxon>
    </lineage>
</organism>
<dbReference type="SMART" id="SM00476">
    <property type="entry name" value="DNaseIc"/>
    <property type="match status" value="1"/>
</dbReference>
<protein>
    <recommendedName>
        <fullName evidence="5">Endonuclease/exonuclease/phosphatase domain-containing protein</fullName>
    </recommendedName>
</protein>
<dbReference type="EMBL" id="RQTK01000051">
    <property type="protein sequence ID" value="RUS89604.1"/>
    <property type="molecule type" value="Genomic_DNA"/>
</dbReference>
<dbReference type="Gene3D" id="3.60.10.10">
    <property type="entry name" value="Endonuclease/exonuclease/phosphatase"/>
    <property type="match status" value="1"/>
</dbReference>
<comment type="caution">
    <text evidence="3">The sequence shown here is derived from an EMBL/GenBank/DDBJ whole genome shotgun (WGS) entry which is preliminary data.</text>
</comment>
<evidence type="ECO:0000256" key="2">
    <source>
        <dbReference type="ARBA" id="ARBA00022801"/>
    </source>
</evidence>
<dbReference type="Proteomes" id="UP000271974">
    <property type="component" value="Unassembled WGS sequence"/>
</dbReference>
<accession>A0A433U737</accession>
<dbReference type="OrthoDB" id="10061407at2759"/>
<evidence type="ECO:0008006" key="5">
    <source>
        <dbReference type="Google" id="ProtNLM"/>
    </source>
</evidence>
<evidence type="ECO:0000256" key="1">
    <source>
        <dbReference type="ARBA" id="ARBA00022722"/>
    </source>
</evidence>
<evidence type="ECO:0000313" key="3">
    <source>
        <dbReference type="EMBL" id="RUS89604.1"/>
    </source>
</evidence>
<proteinExistence type="predicted"/>